<evidence type="ECO:0000313" key="8">
    <source>
        <dbReference type="EMBL" id="QJD29878.1"/>
    </source>
</evidence>
<keyword evidence="3 5" id="KW-0238">DNA-binding</keyword>
<dbReference type="SUPFAM" id="SSF56349">
    <property type="entry name" value="DNA breaking-rejoining enzymes"/>
    <property type="match status" value="1"/>
</dbReference>
<dbReference type="PROSITE" id="PS51900">
    <property type="entry name" value="CB"/>
    <property type="match status" value="1"/>
</dbReference>
<dbReference type="InterPro" id="IPR011010">
    <property type="entry name" value="DNA_brk_join_enz"/>
</dbReference>
<dbReference type="Gene3D" id="3.30.160.390">
    <property type="entry name" value="Integrase, DNA-binding domain"/>
    <property type="match status" value="1"/>
</dbReference>
<dbReference type="GO" id="GO:0003677">
    <property type="term" value="F:DNA binding"/>
    <property type="evidence" value="ECO:0007669"/>
    <property type="project" value="UniProtKB-UniRule"/>
</dbReference>
<dbReference type="InterPro" id="IPR050808">
    <property type="entry name" value="Phage_Integrase"/>
</dbReference>
<dbReference type="InterPro" id="IPR010998">
    <property type="entry name" value="Integrase_recombinase_N"/>
</dbReference>
<dbReference type="EMBL" id="CP046565">
    <property type="protein sequence ID" value="QJD29878.1"/>
    <property type="molecule type" value="Genomic_DNA"/>
</dbReference>
<dbReference type="PANTHER" id="PTHR30629">
    <property type="entry name" value="PROPHAGE INTEGRASE"/>
    <property type="match status" value="1"/>
</dbReference>
<dbReference type="PROSITE" id="PS51898">
    <property type="entry name" value="TYR_RECOMBINASE"/>
    <property type="match status" value="1"/>
</dbReference>
<evidence type="ECO:0000256" key="4">
    <source>
        <dbReference type="ARBA" id="ARBA00023172"/>
    </source>
</evidence>
<accession>A0A858Q7N9</accession>
<dbReference type="AlphaFoldDB" id="A0A858Q7N9"/>
<keyword evidence="9" id="KW-1185">Reference proteome</keyword>
<dbReference type="InterPro" id="IPR053876">
    <property type="entry name" value="Phage_int_M"/>
</dbReference>
<feature type="domain" description="Tyr recombinase" evidence="6">
    <location>
        <begin position="219"/>
        <end position="413"/>
    </location>
</feature>
<evidence type="ECO:0000259" key="6">
    <source>
        <dbReference type="PROSITE" id="PS51898"/>
    </source>
</evidence>
<evidence type="ECO:0000256" key="3">
    <source>
        <dbReference type="ARBA" id="ARBA00023125"/>
    </source>
</evidence>
<dbReference type="Gene3D" id="1.10.150.130">
    <property type="match status" value="1"/>
</dbReference>
<keyword evidence="4" id="KW-0233">DNA recombination</keyword>
<dbReference type="InterPro" id="IPR025166">
    <property type="entry name" value="Integrase_DNA_bind_dom"/>
</dbReference>
<name>A0A858Q7N9_9GAMM</name>
<proteinExistence type="inferred from homology"/>
<dbReference type="Gene3D" id="1.10.443.10">
    <property type="entry name" value="Intergrase catalytic core"/>
    <property type="match status" value="1"/>
</dbReference>
<dbReference type="Proteomes" id="UP000503004">
    <property type="component" value="Chromosome"/>
</dbReference>
<organism evidence="8 9">
    <name type="scientific">Methylococcus geothermalis</name>
    <dbReference type="NCBI Taxonomy" id="2681310"/>
    <lineage>
        <taxon>Bacteria</taxon>
        <taxon>Pseudomonadati</taxon>
        <taxon>Pseudomonadota</taxon>
        <taxon>Gammaproteobacteria</taxon>
        <taxon>Methylococcales</taxon>
        <taxon>Methylococcaceae</taxon>
        <taxon>Methylococcus</taxon>
    </lineage>
</organism>
<reference evidence="9" key="1">
    <citation type="submission" date="2019-12" db="EMBL/GenBank/DDBJ databases">
        <authorList>
            <person name="Awala S.I."/>
            <person name="Rhee S.K."/>
        </authorList>
    </citation>
    <scope>NUCLEOTIDE SEQUENCE [LARGE SCALE GENOMIC DNA]</scope>
    <source>
        <strain evidence="9">IM1</strain>
    </source>
</reference>
<dbReference type="GO" id="GO:0015074">
    <property type="term" value="P:DNA integration"/>
    <property type="evidence" value="ECO:0007669"/>
    <property type="project" value="UniProtKB-KW"/>
</dbReference>
<dbReference type="GO" id="GO:0006310">
    <property type="term" value="P:DNA recombination"/>
    <property type="evidence" value="ECO:0007669"/>
    <property type="project" value="UniProtKB-KW"/>
</dbReference>
<evidence type="ECO:0000313" key="9">
    <source>
        <dbReference type="Proteomes" id="UP000503004"/>
    </source>
</evidence>
<feature type="domain" description="Core-binding (CB)" evidence="7">
    <location>
        <begin position="115"/>
        <end position="195"/>
    </location>
</feature>
<evidence type="ECO:0000259" key="7">
    <source>
        <dbReference type="PROSITE" id="PS51900"/>
    </source>
</evidence>
<evidence type="ECO:0000256" key="5">
    <source>
        <dbReference type="PROSITE-ProRule" id="PRU01248"/>
    </source>
</evidence>
<dbReference type="InterPro" id="IPR038488">
    <property type="entry name" value="Integrase_DNA-bd_sf"/>
</dbReference>
<dbReference type="InterPro" id="IPR044068">
    <property type="entry name" value="CB"/>
</dbReference>
<sequence length="440" mass="50056">MSKLTEKALLALKPEHKGEKVFDDNGLRGVVRVSKAGEVSVCFVWRYRFEGRQKELPCGTWPKEKMSVIRKTRDQARSILESGKDPAIERQADKLKEKAEQQARLHEIQAQLARITVRDLYERWCALELSKRKDGGAEVKRGFEKDVLPRIGEMAAEDVARAHITGILDAIVARGANRLANRTLSELRQMFGFAYVRDIVKADPTHMLKKADFGGKETERSRVLSEDEIFELKCKLPEAHLVLTTEAAVWLMLSTCCRVGELSKARWEHLNFEAATWTIPDENAKNGRTHTVYLSPFALRHFEALRGFTGEFEYLFPSRDGGPIVDKAITKQIGDRQRPNPLKNRSTKGAGALLLSGGKWTPHDLRRTGATIMGELGVRPDVIERCLNHVEENRIQRTYQRQKLETEQREAWRILGERLDLLTRDDAHNVVTMPRRAACG</sequence>
<dbReference type="Pfam" id="PF13356">
    <property type="entry name" value="Arm-DNA-bind_3"/>
    <property type="match status" value="1"/>
</dbReference>
<comment type="similarity">
    <text evidence="1">Belongs to the 'phage' integrase family.</text>
</comment>
<dbReference type="RefSeq" id="WP_169603159.1">
    <property type="nucleotide sequence ID" value="NZ_CP046565.1"/>
</dbReference>
<dbReference type="PANTHER" id="PTHR30629:SF2">
    <property type="entry name" value="PROPHAGE INTEGRASE INTS-RELATED"/>
    <property type="match status" value="1"/>
</dbReference>
<protein>
    <submittedName>
        <fullName evidence="8">Tyrosine-type recombinase/integrase</fullName>
    </submittedName>
</protein>
<evidence type="ECO:0000256" key="1">
    <source>
        <dbReference type="ARBA" id="ARBA00008857"/>
    </source>
</evidence>
<dbReference type="CDD" id="cd00801">
    <property type="entry name" value="INT_P4_C"/>
    <property type="match status" value="1"/>
</dbReference>
<evidence type="ECO:0000256" key="2">
    <source>
        <dbReference type="ARBA" id="ARBA00022908"/>
    </source>
</evidence>
<keyword evidence="2" id="KW-0229">DNA integration</keyword>
<dbReference type="Pfam" id="PF00589">
    <property type="entry name" value="Phage_integrase"/>
    <property type="match status" value="1"/>
</dbReference>
<gene>
    <name evidence="8" type="ORF">GNH96_07745</name>
</gene>
<dbReference type="KEGG" id="metu:GNH96_07745"/>
<dbReference type="Pfam" id="PF22022">
    <property type="entry name" value="Phage_int_M"/>
    <property type="match status" value="1"/>
</dbReference>
<dbReference type="InterPro" id="IPR013762">
    <property type="entry name" value="Integrase-like_cat_sf"/>
</dbReference>
<dbReference type="InterPro" id="IPR002104">
    <property type="entry name" value="Integrase_catalytic"/>
</dbReference>